<dbReference type="GO" id="GO:0006412">
    <property type="term" value="P:translation"/>
    <property type="evidence" value="ECO:0007669"/>
    <property type="project" value="UniProtKB-KW"/>
</dbReference>
<dbReference type="InterPro" id="IPR002661">
    <property type="entry name" value="Ribosome_recyc_fac"/>
</dbReference>
<comment type="similarity">
    <text evidence="1">Belongs to the RRF family.</text>
</comment>
<dbReference type="Proteomes" id="UP000176376">
    <property type="component" value="Unassembled WGS sequence"/>
</dbReference>
<organism evidence="4 5">
    <name type="scientific">Candidatus Roizmanbacteria bacterium RIFCSPLOWO2_02_FULL_38_10</name>
    <dbReference type="NCBI Taxonomy" id="1802074"/>
    <lineage>
        <taxon>Bacteria</taxon>
        <taxon>Candidatus Roizmaniibacteriota</taxon>
    </lineage>
</organism>
<dbReference type="STRING" id="1802074.A3J15_01835"/>
<comment type="caution">
    <text evidence="4">The sequence shown here is derived from an EMBL/GenBank/DDBJ whole genome shotgun (WGS) entry which is preliminary data.</text>
</comment>
<evidence type="ECO:0000313" key="5">
    <source>
        <dbReference type="Proteomes" id="UP000176376"/>
    </source>
</evidence>
<dbReference type="SUPFAM" id="SSF55194">
    <property type="entry name" value="Ribosome recycling factor, RRF"/>
    <property type="match status" value="1"/>
</dbReference>
<proteinExistence type="inferred from homology"/>
<evidence type="ECO:0000259" key="3">
    <source>
        <dbReference type="Pfam" id="PF01765"/>
    </source>
</evidence>
<evidence type="ECO:0000256" key="2">
    <source>
        <dbReference type="ARBA" id="ARBA00022917"/>
    </source>
</evidence>
<dbReference type="Gene3D" id="1.10.132.20">
    <property type="entry name" value="Ribosome-recycling factor"/>
    <property type="match status" value="1"/>
</dbReference>
<dbReference type="InterPro" id="IPR036191">
    <property type="entry name" value="RRF_sf"/>
</dbReference>
<accession>A0A1F7JKJ1</accession>
<dbReference type="PANTHER" id="PTHR20982:SF3">
    <property type="entry name" value="MITOCHONDRIAL RIBOSOME RECYCLING FACTOR PSEUDO 1"/>
    <property type="match status" value="1"/>
</dbReference>
<dbReference type="FunFam" id="3.30.1360.40:FF:000001">
    <property type="entry name" value="Ribosome-recycling factor"/>
    <property type="match status" value="1"/>
</dbReference>
<dbReference type="EMBL" id="MGAY01000047">
    <property type="protein sequence ID" value="OGK56114.1"/>
    <property type="molecule type" value="Genomic_DNA"/>
</dbReference>
<feature type="domain" description="Ribosome recycling factor" evidence="3">
    <location>
        <begin position="20"/>
        <end position="184"/>
    </location>
</feature>
<dbReference type="Gene3D" id="3.30.1360.40">
    <property type="match status" value="1"/>
</dbReference>
<protein>
    <recommendedName>
        <fullName evidence="3">Ribosome recycling factor domain-containing protein</fullName>
    </recommendedName>
</protein>
<dbReference type="Pfam" id="PF01765">
    <property type="entry name" value="RRF"/>
    <property type="match status" value="1"/>
</dbReference>
<sequence>MNDNLDEFRNRLEAQVDKIKEELISIRTGKSSPAMVENLIVDTYGGASKLKLLELATITTEGSSGLLIAPFDPSIIPDIEKAILSSPLNLTPRVEDKFIHMVIPNITEEQRLKLLKTVGQIIESGKVNIRFARDEIRKKIKQEFESKTLTEDDKFRKEKEIDKITQEYSLKLDGIKGKKEKEMMII</sequence>
<dbReference type="AlphaFoldDB" id="A0A1F7JKJ1"/>
<evidence type="ECO:0000256" key="1">
    <source>
        <dbReference type="ARBA" id="ARBA00005912"/>
    </source>
</evidence>
<dbReference type="InterPro" id="IPR023584">
    <property type="entry name" value="Ribosome_recyc_fac_dom"/>
</dbReference>
<name>A0A1F7JKJ1_9BACT</name>
<dbReference type="GO" id="GO:0043023">
    <property type="term" value="F:ribosomal large subunit binding"/>
    <property type="evidence" value="ECO:0007669"/>
    <property type="project" value="TreeGrafter"/>
</dbReference>
<evidence type="ECO:0000313" key="4">
    <source>
        <dbReference type="EMBL" id="OGK56114.1"/>
    </source>
</evidence>
<reference evidence="4 5" key="1">
    <citation type="journal article" date="2016" name="Nat. Commun.">
        <title>Thousands of microbial genomes shed light on interconnected biogeochemical processes in an aquifer system.</title>
        <authorList>
            <person name="Anantharaman K."/>
            <person name="Brown C.T."/>
            <person name="Hug L.A."/>
            <person name="Sharon I."/>
            <person name="Castelle C.J."/>
            <person name="Probst A.J."/>
            <person name="Thomas B.C."/>
            <person name="Singh A."/>
            <person name="Wilkins M.J."/>
            <person name="Karaoz U."/>
            <person name="Brodie E.L."/>
            <person name="Williams K.H."/>
            <person name="Hubbard S.S."/>
            <person name="Banfield J.F."/>
        </authorList>
    </citation>
    <scope>NUCLEOTIDE SEQUENCE [LARGE SCALE GENOMIC DNA]</scope>
</reference>
<dbReference type="PANTHER" id="PTHR20982">
    <property type="entry name" value="RIBOSOME RECYCLING FACTOR"/>
    <property type="match status" value="1"/>
</dbReference>
<gene>
    <name evidence="4" type="ORF">A3J15_01835</name>
</gene>
<keyword evidence="2" id="KW-0648">Protein biosynthesis</keyword>